<reference evidence="3" key="1">
    <citation type="journal article" date="2019" name="Int. J. Syst. Evol. Microbiol.">
        <title>The Global Catalogue of Microorganisms (GCM) 10K type strain sequencing project: providing services to taxonomists for standard genome sequencing and annotation.</title>
        <authorList>
            <consortium name="The Broad Institute Genomics Platform"/>
            <consortium name="The Broad Institute Genome Sequencing Center for Infectious Disease"/>
            <person name="Wu L."/>
            <person name="Ma J."/>
        </authorList>
    </citation>
    <scope>NUCLEOTIDE SEQUENCE [LARGE SCALE GENOMIC DNA]</scope>
    <source>
        <strain evidence="3">JCM 18204</strain>
    </source>
</reference>
<accession>A0ABP9B2B8</accession>
<dbReference type="RefSeq" id="WP_345302503.1">
    <property type="nucleotide sequence ID" value="NZ_BAABJE010000005.1"/>
</dbReference>
<keyword evidence="3" id="KW-1185">Reference proteome</keyword>
<keyword evidence="1" id="KW-0472">Membrane</keyword>
<proteinExistence type="predicted"/>
<evidence type="ECO:0000313" key="2">
    <source>
        <dbReference type="EMBL" id="GAA4789238.1"/>
    </source>
</evidence>
<comment type="caution">
    <text evidence="2">The sequence shown here is derived from an EMBL/GenBank/DDBJ whole genome shotgun (WGS) entry which is preliminary data.</text>
</comment>
<organism evidence="2 3">
    <name type="scientific">Lysobacter hankyongensis</name>
    <dbReference type="NCBI Taxonomy" id="1176535"/>
    <lineage>
        <taxon>Bacteria</taxon>
        <taxon>Pseudomonadati</taxon>
        <taxon>Pseudomonadota</taxon>
        <taxon>Gammaproteobacteria</taxon>
        <taxon>Lysobacterales</taxon>
        <taxon>Lysobacteraceae</taxon>
        <taxon>Lysobacter</taxon>
    </lineage>
</organism>
<dbReference type="Proteomes" id="UP001499959">
    <property type="component" value="Unassembled WGS sequence"/>
</dbReference>
<protein>
    <recommendedName>
        <fullName evidence="4">Relaxation protein</fullName>
    </recommendedName>
</protein>
<feature type="transmembrane region" description="Helical" evidence="1">
    <location>
        <begin position="115"/>
        <end position="135"/>
    </location>
</feature>
<keyword evidence="1" id="KW-1133">Transmembrane helix</keyword>
<evidence type="ECO:0000256" key="1">
    <source>
        <dbReference type="SAM" id="Phobius"/>
    </source>
</evidence>
<gene>
    <name evidence="2" type="ORF">GCM10023307_12980</name>
</gene>
<name>A0ABP9B2B8_9GAMM</name>
<sequence>MTPEALQDFALKLAAVADMLDQRSTQAAQSAAQGAQQLQSVAQSLVQQHRQMTEQTLGTIGTQARQSIEQGTAESLEQLRKELRLASESAGQSAKLIADQAQALQKAQKGMLWKAALALVIGAVLAAGGTAFIAWRSLQQFKRADFAEDVLEATRSGAITRCGEALCARVGDAPRKYGRKGEYLLLEP</sequence>
<dbReference type="EMBL" id="BAABJE010000005">
    <property type="protein sequence ID" value="GAA4789238.1"/>
    <property type="molecule type" value="Genomic_DNA"/>
</dbReference>
<keyword evidence="1" id="KW-0812">Transmembrane</keyword>
<evidence type="ECO:0008006" key="4">
    <source>
        <dbReference type="Google" id="ProtNLM"/>
    </source>
</evidence>
<evidence type="ECO:0000313" key="3">
    <source>
        <dbReference type="Proteomes" id="UP001499959"/>
    </source>
</evidence>